<feature type="transmembrane region" description="Helical" evidence="1">
    <location>
        <begin position="6"/>
        <end position="24"/>
    </location>
</feature>
<organism evidence="2 3">
    <name type="scientific">Anaerosporobacter mobilis DSM 15930</name>
    <dbReference type="NCBI Taxonomy" id="1120996"/>
    <lineage>
        <taxon>Bacteria</taxon>
        <taxon>Bacillati</taxon>
        <taxon>Bacillota</taxon>
        <taxon>Clostridia</taxon>
        <taxon>Lachnospirales</taxon>
        <taxon>Lachnospiraceae</taxon>
        <taxon>Anaerosporobacter</taxon>
    </lineage>
</organism>
<gene>
    <name evidence="2" type="ORF">SAMN02746066_00103</name>
</gene>
<evidence type="ECO:0000256" key="1">
    <source>
        <dbReference type="SAM" id="Phobius"/>
    </source>
</evidence>
<feature type="transmembrane region" description="Helical" evidence="1">
    <location>
        <begin position="93"/>
        <end position="113"/>
    </location>
</feature>
<proteinExistence type="predicted"/>
<name>A0A1M7EP17_9FIRM</name>
<feature type="transmembrane region" description="Helical" evidence="1">
    <location>
        <begin position="58"/>
        <end position="77"/>
    </location>
</feature>
<dbReference type="STRING" id="1120996.SAMN02746066_00103"/>
<feature type="transmembrane region" description="Helical" evidence="1">
    <location>
        <begin position="125"/>
        <end position="147"/>
    </location>
</feature>
<protein>
    <recommendedName>
        <fullName evidence="4">Peptidase family M50</fullName>
    </recommendedName>
</protein>
<keyword evidence="1" id="KW-0812">Transmembrane</keyword>
<dbReference type="Proteomes" id="UP000184038">
    <property type="component" value="Unassembled WGS sequence"/>
</dbReference>
<keyword evidence="1" id="KW-1133">Transmembrane helix</keyword>
<accession>A0A1M7EP17</accession>
<keyword evidence="1" id="KW-0472">Membrane</keyword>
<reference evidence="2 3" key="1">
    <citation type="submission" date="2016-11" db="EMBL/GenBank/DDBJ databases">
        <authorList>
            <person name="Jaros S."/>
            <person name="Januszkiewicz K."/>
            <person name="Wedrychowicz H."/>
        </authorList>
    </citation>
    <scope>NUCLEOTIDE SEQUENCE [LARGE SCALE GENOMIC DNA]</scope>
    <source>
        <strain evidence="2 3">DSM 15930</strain>
    </source>
</reference>
<evidence type="ECO:0000313" key="3">
    <source>
        <dbReference type="Proteomes" id="UP000184038"/>
    </source>
</evidence>
<dbReference type="OrthoDB" id="2063070at2"/>
<keyword evidence="3" id="KW-1185">Reference proteome</keyword>
<sequence length="213" mass="24367">MKEALLSVSAALVAAIVIMILHELPKSIIYCVRSLAEWKEQPNYELRRKRTARDICKLWKYIDPIGLLLCVTSYSGFSKPYMYRMKDRKTNKIAGFTGFLMLLLIAVLNILIIRTQFIATDVTDITKVHSNITILLSFYFFYFMAYISMNMLLINLIPISTFDMGLLIAGYSPSKYFSIIKNDHYIKLILLFTVLLGIISTISGLILNTLLVI</sequence>
<dbReference type="EMBL" id="FRCP01000005">
    <property type="protein sequence ID" value="SHL93535.1"/>
    <property type="molecule type" value="Genomic_DNA"/>
</dbReference>
<feature type="transmembrane region" description="Helical" evidence="1">
    <location>
        <begin position="185"/>
        <end position="207"/>
    </location>
</feature>
<dbReference type="AlphaFoldDB" id="A0A1M7EP17"/>
<dbReference type="RefSeq" id="WP_073281662.1">
    <property type="nucleotide sequence ID" value="NZ_FRCP01000005.1"/>
</dbReference>
<evidence type="ECO:0008006" key="4">
    <source>
        <dbReference type="Google" id="ProtNLM"/>
    </source>
</evidence>
<feature type="transmembrane region" description="Helical" evidence="1">
    <location>
        <begin position="153"/>
        <end position="173"/>
    </location>
</feature>
<evidence type="ECO:0000313" key="2">
    <source>
        <dbReference type="EMBL" id="SHL93535.1"/>
    </source>
</evidence>